<dbReference type="EMBL" id="JAVRRA010017825">
    <property type="protein sequence ID" value="KAK5195342.1"/>
    <property type="molecule type" value="Genomic_DNA"/>
</dbReference>
<name>A0ABR0LLG7_9PEZI</name>
<gene>
    <name evidence="2" type="primary">SET5_1</name>
    <name evidence="2" type="ORF">LTR16_006989</name>
</gene>
<accession>A0ABR0LLG7</accession>
<feature type="non-terminal residue" evidence="2">
    <location>
        <position position="1"/>
    </location>
</feature>
<dbReference type="InterPro" id="IPR001214">
    <property type="entry name" value="SET_dom"/>
</dbReference>
<evidence type="ECO:0000259" key="1">
    <source>
        <dbReference type="PROSITE" id="PS50280"/>
    </source>
</evidence>
<dbReference type="Proteomes" id="UP001357485">
    <property type="component" value="Unassembled WGS sequence"/>
</dbReference>
<evidence type="ECO:0000313" key="3">
    <source>
        <dbReference type="Proteomes" id="UP001357485"/>
    </source>
</evidence>
<sequence>TNDFAIRKDDEYAAVFFKTSHINHSCIPNASFAWNNTLERSTVHAVNDIAAGEEITMCYCPPYHGREDRKMVQLCYGFECTCPACDPEAPGAEASEQRRLRMEELADILNGSANLDGSYEEADARSCLPAAIEMAELHVQEGLVNGLLVDVYTSIASMRRALGTYTAARAAYREALLALLHAEGADSPRVKETMDSLRAIKGLDDVVQEG</sequence>
<dbReference type="SUPFAM" id="SSF82199">
    <property type="entry name" value="SET domain"/>
    <property type="match status" value="1"/>
</dbReference>
<dbReference type="CDD" id="cd20071">
    <property type="entry name" value="SET_SMYD"/>
    <property type="match status" value="1"/>
</dbReference>
<proteinExistence type="predicted"/>
<dbReference type="InterPro" id="IPR046341">
    <property type="entry name" value="SET_dom_sf"/>
</dbReference>
<evidence type="ECO:0000313" key="2">
    <source>
        <dbReference type="EMBL" id="KAK5195342.1"/>
    </source>
</evidence>
<dbReference type="PANTHER" id="PTHR47332:SF2">
    <property type="entry name" value="SET-6"/>
    <property type="match status" value="1"/>
</dbReference>
<keyword evidence="3" id="KW-1185">Reference proteome</keyword>
<protein>
    <submittedName>
        <fullName evidence="2">SET domain-containing protein 5</fullName>
    </submittedName>
</protein>
<dbReference type="PANTHER" id="PTHR47332">
    <property type="entry name" value="SET DOMAIN-CONTAINING PROTEIN 5"/>
    <property type="match status" value="1"/>
</dbReference>
<feature type="domain" description="SET" evidence="1">
    <location>
        <begin position="1"/>
        <end position="60"/>
    </location>
</feature>
<dbReference type="PROSITE" id="PS50280">
    <property type="entry name" value="SET"/>
    <property type="match status" value="1"/>
</dbReference>
<organism evidence="2 3">
    <name type="scientific">Cryomyces antarcticus</name>
    <dbReference type="NCBI Taxonomy" id="329879"/>
    <lineage>
        <taxon>Eukaryota</taxon>
        <taxon>Fungi</taxon>
        <taxon>Dikarya</taxon>
        <taxon>Ascomycota</taxon>
        <taxon>Pezizomycotina</taxon>
        <taxon>Dothideomycetes</taxon>
        <taxon>Dothideomycetes incertae sedis</taxon>
        <taxon>Cryomyces</taxon>
    </lineage>
</organism>
<dbReference type="Pfam" id="PF00856">
    <property type="entry name" value="SET"/>
    <property type="match status" value="1"/>
</dbReference>
<dbReference type="InterPro" id="IPR053185">
    <property type="entry name" value="SET_domain_protein"/>
</dbReference>
<reference evidence="2 3" key="1">
    <citation type="submission" date="2023-08" db="EMBL/GenBank/DDBJ databases">
        <title>Black Yeasts Isolated from many extreme environments.</title>
        <authorList>
            <person name="Coleine C."/>
            <person name="Stajich J.E."/>
            <person name="Selbmann L."/>
        </authorList>
    </citation>
    <scope>NUCLEOTIDE SEQUENCE [LARGE SCALE GENOMIC DNA]</scope>
    <source>
        <strain evidence="2 3">CCFEE 536</strain>
    </source>
</reference>
<comment type="caution">
    <text evidence="2">The sequence shown here is derived from an EMBL/GenBank/DDBJ whole genome shotgun (WGS) entry which is preliminary data.</text>
</comment>
<dbReference type="Gene3D" id="2.170.270.10">
    <property type="entry name" value="SET domain"/>
    <property type="match status" value="1"/>
</dbReference>